<protein>
    <recommendedName>
        <fullName evidence="4">Demethylmenaquinone methyltransferase</fullName>
        <ecNumber evidence="4">2.1.1.163</ecNumber>
    </recommendedName>
</protein>
<dbReference type="CDD" id="cd02440">
    <property type="entry name" value="AdoMet_MTases"/>
    <property type="match status" value="1"/>
</dbReference>
<dbReference type="PANTHER" id="PTHR43591">
    <property type="entry name" value="METHYLTRANSFERASE"/>
    <property type="match status" value="1"/>
</dbReference>
<dbReference type="UniPathway" id="UPA00079">
    <property type="reaction ID" value="UER00169"/>
</dbReference>
<comment type="similarity">
    <text evidence="4">Belongs to the class I-like SAM-binding methyltransferase superfamily. MenG/UbiE family.</text>
</comment>
<keyword evidence="2 4" id="KW-0808">Transferase</keyword>
<evidence type="ECO:0000256" key="2">
    <source>
        <dbReference type="ARBA" id="ARBA00022679"/>
    </source>
</evidence>
<evidence type="ECO:0000256" key="3">
    <source>
        <dbReference type="ARBA" id="ARBA00022691"/>
    </source>
</evidence>
<comment type="caution">
    <text evidence="5">The sequence shown here is derived from an EMBL/GenBank/DDBJ whole genome shotgun (WGS) entry which is preliminary data.</text>
</comment>
<feature type="binding site" evidence="4">
    <location>
        <position position="70"/>
    </location>
    <ligand>
        <name>S-adenosyl-L-methionine</name>
        <dbReference type="ChEBI" id="CHEBI:59789"/>
    </ligand>
</feature>
<dbReference type="GO" id="GO:0043770">
    <property type="term" value="F:demethylmenaquinone methyltransferase activity"/>
    <property type="evidence" value="ECO:0007669"/>
    <property type="project" value="UniProtKB-UniRule"/>
</dbReference>
<proteinExistence type="inferred from homology"/>
<dbReference type="PROSITE" id="PS01183">
    <property type="entry name" value="UBIE_1"/>
    <property type="match status" value="1"/>
</dbReference>
<evidence type="ECO:0000313" key="6">
    <source>
        <dbReference type="Proteomes" id="UP000218775"/>
    </source>
</evidence>
<keyword evidence="3 4" id="KW-0949">S-adenosyl-L-methionine</keyword>
<comment type="catalytic activity">
    <reaction evidence="4">
        <text>a 2-demethylmenaquinol + S-adenosyl-L-methionine = a menaquinol + S-adenosyl-L-homocysteine + H(+)</text>
        <dbReference type="Rhea" id="RHEA:42640"/>
        <dbReference type="Rhea" id="RHEA-COMP:9539"/>
        <dbReference type="Rhea" id="RHEA-COMP:9563"/>
        <dbReference type="ChEBI" id="CHEBI:15378"/>
        <dbReference type="ChEBI" id="CHEBI:18151"/>
        <dbReference type="ChEBI" id="CHEBI:55437"/>
        <dbReference type="ChEBI" id="CHEBI:57856"/>
        <dbReference type="ChEBI" id="CHEBI:59789"/>
        <dbReference type="EC" id="2.1.1.163"/>
    </reaction>
</comment>
<comment type="pathway">
    <text evidence="4">Quinol/quinone metabolism; menaquinone biosynthesis; menaquinol from 1,4-dihydroxy-2-naphthoate: step 2/2.</text>
</comment>
<dbReference type="PROSITE" id="PS51608">
    <property type="entry name" value="SAM_MT_UBIE"/>
    <property type="match status" value="1"/>
</dbReference>
<dbReference type="InterPro" id="IPR029063">
    <property type="entry name" value="SAM-dependent_MTases_sf"/>
</dbReference>
<feature type="binding site" evidence="4">
    <location>
        <position position="136"/>
    </location>
    <ligand>
        <name>S-adenosyl-L-methionine</name>
        <dbReference type="ChEBI" id="CHEBI:59789"/>
    </ligand>
</feature>
<evidence type="ECO:0000313" key="5">
    <source>
        <dbReference type="EMBL" id="PCI75698.1"/>
    </source>
</evidence>
<dbReference type="Proteomes" id="UP000218775">
    <property type="component" value="Unassembled WGS sequence"/>
</dbReference>
<evidence type="ECO:0000256" key="4">
    <source>
        <dbReference type="HAMAP-Rule" id="MF_01813"/>
    </source>
</evidence>
<gene>
    <name evidence="4" type="primary">menG</name>
    <name evidence="5" type="ORF">COB21_05380</name>
</gene>
<dbReference type="InterPro" id="IPR023576">
    <property type="entry name" value="UbiE/COQ5_MeTrFase_CS"/>
</dbReference>
<sequence length="247" mass="27692">MPTQLSSQEKKSNPKTFEQDIEKMFDSIAPAYDKLNRILSLGLDRYWRARLRRLVSQDKDVRLLDLATGTGDQLISIVKSCKNITSALGIDLSQAMINKGRDKIKHQSYENKVTLRQGNALNTGLENSSVDCITLSFGLRNVSCLKTCLAESFRLLAPSGRLIVLEFSTPTHPVFQWGHRQYLKFIVPKIGALISKKGYAYNYLGDSIGAFNTPKHIVNLFKEVGFSKVRHIPLTLGVVSLYVGDKE</sequence>
<comment type="function">
    <text evidence="4">Methyltransferase required for the conversion of demethylmenaquinol (DMKH2) to menaquinol (MKH2).</text>
</comment>
<dbReference type="Pfam" id="PF01209">
    <property type="entry name" value="Ubie_methyltran"/>
    <property type="match status" value="1"/>
</dbReference>
<accession>A0A2A4WZ73</accession>
<dbReference type="HAMAP" id="MF_01813">
    <property type="entry name" value="MenG_UbiE_methyltr"/>
    <property type="match status" value="1"/>
</dbReference>
<dbReference type="SUPFAM" id="SSF53335">
    <property type="entry name" value="S-adenosyl-L-methionine-dependent methyltransferases"/>
    <property type="match status" value="1"/>
</dbReference>
<feature type="binding site" evidence="4">
    <location>
        <position position="91"/>
    </location>
    <ligand>
        <name>S-adenosyl-L-methionine</name>
        <dbReference type="ChEBI" id="CHEBI:59789"/>
    </ligand>
</feature>
<dbReference type="Gene3D" id="3.40.50.150">
    <property type="entry name" value="Vaccinia Virus protein VP39"/>
    <property type="match status" value="1"/>
</dbReference>
<dbReference type="NCBIfam" id="TIGR01934">
    <property type="entry name" value="MenG_MenH_UbiE"/>
    <property type="match status" value="1"/>
</dbReference>
<dbReference type="GO" id="GO:0032259">
    <property type="term" value="P:methylation"/>
    <property type="evidence" value="ECO:0007669"/>
    <property type="project" value="UniProtKB-KW"/>
</dbReference>
<dbReference type="NCBIfam" id="NF001244">
    <property type="entry name" value="PRK00216.1-5"/>
    <property type="match status" value="1"/>
</dbReference>
<dbReference type="GO" id="GO:0009234">
    <property type="term" value="P:menaquinone biosynthetic process"/>
    <property type="evidence" value="ECO:0007669"/>
    <property type="project" value="UniProtKB-UniRule"/>
</dbReference>
<reference evidence="6" key="1">
    <citation type="submission" date="2017-08" db="EMBL/GenBank/DDBJ databases">
        <title>A dynamic microbial community with high functional redundancy inhabits the cold, oxic subseafloor aquifer.</title>
        <authorList>
            <person name="Tully B.J."/>
            <person name="Wheat C.G."/>
            <person name="Glazer B.T."/>
            <person name="Huber J.A."/>
        </authorList>
    </citation>
    <scope>NUCLEOTIDE SEQUENCE [LARGE SCALE GENOMIC DNA]</scope>
</reference>
<feature type="binding site" evidence="4">
    <location>
        <begin position="119"/>
        <end position="120"/>
    </location>
    <ligand>
        <name>S-adenosyl-L-methionine</name>
        <dbReference type="ChEBI" id="CHEBI:59789"/>
    </ligand>
</feature>
<dbReference type="PANTHER" id="PTHR43591:SF24">
    <property type="entry name" value="2-METHOXY-6-POLYPRENYL-1,4-BENZOQUINOL METHYLASE, MITOCHONDRIAL"/>
    <property type="match status" value="1"/>
</dbReference>
<dbReference type="InterPro" id="IPR004033">
    <property type="entry name" value="UbiE/COQ5_MeTrFase"/>
</dbReference>
<keyword evidence="1 4" id="KW-0489">Methyltransferase</keyword>
<evidence type="ECO:0000256" key="1">
    <source>
        <dbReference type="ARBA" id="ARBA00022603"/>
    </source>
</evidence>
<keyword evidence="4" id="KW-0474">Menaquinone biosynthesis</keyword>
<dbReference type="EMBL" id="NVUK01000042">
    <property type="protein sequence ID" value="PCI75698.1"/>
    <property type="molecule type" value="Genomic_DNA"/>
</dbReference>
<dbReference type="AlphaFoldDB" id="A0A2A4WZ73"/>
<dbReference type="EC" id="2.1.1.163" evidence="4"/>
<organism evidence="5 6">
    <name type="scientific">Aerophobetes bacterium</name>
    <dbReference type="NCBI Taxonomy" id="2030807"/>
    <lineage>
        <taxon>Bacteria</taxon>
        <taxon>Candidatus Aerophobota</taxon>
    </lineage>
</organism>
<name>A0A2A4WZ73_UNCAE</name>